<dbReference type="Gene3D" id="2.10.25.10">
    <property type="entry name" value="Laminin"/>
    <property type="match status" value="3"/>
</dbReference>
<evidence type="ECO:0000313" key="8">
    <source>
        <dbReference type="Proteomes" id="UP000038045"/>
    </source>
</evidence>
<feature type="chain" id="PRO_5005891940" evidence="5">
    <location>
        <begin position="19"/>
        <end position="1915"/>
    </location>
</feature>
<sequence>MKLLYLGFLLFHITFLQANIRLITPPSISEDYDFSKGSPINSKCHDLTEKDTTTETLSLNEIYNISWIDLAKLNGLYTIEILDFDTTDIKTSILLKDVIPSGDSDSHILTSKLTINNEVGECDKCYLRLIQTVTDKSSPEPLNYVSCSLIKLTKEKETTEEPFKITNKDCTENDDCLNGGRCGVDGKCYCINGFYGKKCDDSGDIEGFKKAFKPENYEEKIFPESGNKLYWRIDSINEEVEFVLKFPVNSWVLTGLRPFDYKNTCPATNYKETAFKLDNNNINSTKKPLQKIDVKINNNNTCNENEVFFDCPETSRECEASCDWTAEPDSIPKCTKECGKEPRCVCKDGYVRAGNMNDTCVPFSHCQQEEVEQECPKNTTFAKCGVACEPTCQNMYDSKECQSECEKPSCTCADNFVRHNGECIFWGDCPNLLVHLSNQTGESIKPDFIDRMKSKNNNVISTTTTLSPPKVPTPNSKDEINGDLHCPVNETINDCGKICEADCLTIFVREQCTGCGEKSCACKQGYARLDGKCVYWGDCPLTSEQLAATSKMENLTTTPSVPIQEDSVPARAQSIKTLTDINDGEKSSVKPLKEISRQSFSEIDTVEDEAEVFGDDCFGEFRYPAGCLSGDCDYRLSWNLDDLTDNIEFSIEAKIATNYWSGIGFSKTGQLTDADFIGITSKNNQLNVVDLHTDGSSNPIIDRDQNINKFHGEHKDGILKAEFVRSRTSLFGNKSEDAQFTDDDCFKFIFPVAGKALENGEIKSFPPAPIVSQKEICVKKCKECISQYRYPQGCDGDDCKYIANWNVDKMAGEVEFEISSKGIGRWTGIGFSKDGSMANADMILGWVYDGAGFLTDRFSYNKDAPIIDAEDRQDAYIVKGELEDDVQTITFRRKIITPDSKTDFPLNECYYFLYPVSGGRILAKETDDFKNAKTPIAPHDLTPMVSSEKICICGAEIPVPKRFRRGVVADPFNSQVQVSGELPPMPKQNIPSFEDPLRCSDVVLVSSNKDGLTRIKDYYALSSGFVRPDEFYGGEQSLKNVVSYLEDGIVTVGFSRKLNSHDFVDQPIGSRNDKEMIVLFAQGELPNPSKIEEIDLDILVSNGGAPGTDTKLHVFGKNLAKTDKIKKINVEKTEFSQFRDEANKKDDDVFSKSGTIAIANASGRVLPKAVDDCDDYYKYPASCGEDDCKYLVKWIVDNGTITVQIKAKQGVNRWTGLGFSPEGSMSGTDLIAVSVLDDGTSTITDQFVPDYNKPTLDTDQGIFDVTTRYEDGIVYAKFSRELQTSDSSNDVNLEDDNCNFFIFPVSGGDIIDKAEIQIHDEIPIVSEKKICLKSCGSRTLKKEPVSVIPIHFEADTTTIQPTSEVTEESRKDSETTEKITETSELETTSTTEGIKETTTSEEVKVTTIIEKTTDLPTTSISEEITEPSTIKTTTEEEINFENINLNLPGIASVAPESETTTDSIKTSLATEATSTISNTATEEKVTEETTATTTKGKTTEEEIKQETTESESPTSTTSNHVEEVTKEIIKDEETMKTVEGIFTTEKTTTKASDDDEDQISKNIIHSIQNAGIITSSDDPTDGITLILRILNRKWNDKLLDKSSEEYKNLTKEVKETVGIIVKDKYPTLAYDKVLKYNKGSVLAYVHLEEQTLTDSEKSEMTEEQKTIPSIHELSEHIRQVATLGTIGKLNVDPDTVRAYNSEGNSIDQVLMRNWIIVSLVIFGVLLLCCLLCCLFFCCCRRQRKHEKKDVIPQYSYGEYDNKAYKASMNNVSASYTVNPIYSTTSNSINGTMKINKTNGVSSPGTNQQMSLYTGGEHHSGEIANAPEGLGETTYSEWQRDVASKDTPTHVQESTIYQPTIASTLTRQTSSVGASSPYITYPNEPTYYSMNNDPRYGHPIPPPNPAIMPSGYYRPY</sequence>
<feature type="region of interest" description="Disordered" evidence="3">
    <location>
        <begin position="1361"/>
        <end position="1402"/>
    </location>
</feature>
<keyword evidence="8" id="KW-1185">Reference proteome</keyword>
<dbReference type="GO" id="GO:0004867">
    <property type="term" value="F:serine-type endopeptidase inhibitor activity"/>
    <property type="evidence" value="ECO:0007669"/>
    <property type="project" value="UniProtKB-KW"/>
</dbReference>
<accession>A0A0N4ZM26</accession>
<dbReference type="CDD" id="cd09631">
    <property type="entry name" value="DOMON_DOH"/>
    <property type="match status" value="4"/>
</dbReference>
<dbReference type="PANTHER" id="PTHR46901">
    <property type="entry name" value="GH04942P"/>
    <property type="match status" value="1"/>
</dbReference>
<dbReference type="Gene3D" id="2.60.40.1210">
    <property type="entry name" value="Cellobiose dehydrogenase, cytochrome domain"/>
    <property type="match status" value="1"/>
</dbReference>
<feature type="domain" description="DOMON" evidence="7">
    <location>
        <begin position="632"/>
        <end position="753"/>
    </location>
</feature>
<evidence type="ECO:0000256" key="2">
    <source>
        <dbReference type="PROSITE-ProRule" id="PRU00076"/>
    </source>
</evidence>
<feature type="domain" description="DOMON" evidence="7">
    <location>
        <begin position="1188"/>
        <end position="1307"/>
    </location>
</feature>
<dbReference type="Pfam" id="PF01826">
    <property type="entry name" value="TIL"/>
    <property type="match status" value="3"/>
</dbReference>
<evidence type="ECO:0000259" key="6">
    <source>
        <dbReference type="PROSITE" id="PS50026"/>
    </source>
</evidence>
<dbReference type="PROSITE" id="PS50026">
    <property type="entry name" value="EGF_3"/>
    <property type="match status" value="1"/>
</dbReference>
<dbReference type="InterPro" id="IPR036084">
    <property type="entry name" value="Ser_inhib-like_sf"/>
</dbReference>
<dbReference type="PROSITE" id="PS00022">
    <property type="entry name" value="EGF_1"/>
    <property type="match status" value="1"/>
</dbReference>
<evidence type="ECO:0000313" key="9">
    <source>
        <dbReference type="WBParaSite" id="PTRK_0000958700.1"/>
    </source>
</evidence>
<dbReference type="CDD" id="cd19941">
    <property type="entry name" value="TIL"/>
    <property type="match status" value="3"/>
</dbReference>
<evidence type="ECO:0000256" key="4">
    <source>
        <dbReference type="SAM" id="Phobius"/>
    </source>
</evidence>
<feature type="transmembrane region" description="Helical" evidence="4">
    <location>
        <begin position="1714"/>
        <end position="1738"/>
    </location>
</feature>
<feature type="signal peptide" evidence="5">
    <location>
        <begin position="1"/>
        <end position="18"/>
    </location>
</feature>
<dbReference type="Proteomes" id="UP000038045">
    <property type="component" value="Unplaced"/>
</dbReference>
<dbReference type="InterPro" id="IPR002919">
    <property type="entry name" value="TIL_dom"/>
</dbReference>
<keyword evidence="4" id="KW-1133">Transmembrane helix</keyword>
<feature type="compositionally biased region" description="Basic and acidic residues" evidence="3">
    <location>
        <begin position="1367"/>
        <end position="1381"/>
    </location>
</feature>
<evidence type="ECO:0000256" key="1">
    <source>
        <dbReference type="ARBA" id="ARBA00022900"/>
    </source>
</evidence>
<reference evidence="9" key="1">
    <citation type="submission" date="2017-02" db="UniProtKB">
        <authorList>
            <consortium name="WormBaseParasite"/>
        </authorList>
    </citation>
    <scope>IDENTIFICATION</scope>
</reference>
<name>A0A0N4ZM26_PARTI</name>
<keyword evidence="2" id="KW-1015">Disulfide bond</keyword>
<dbReference type="SUPFAM" id="SSF57567">
    <property type="entry name" value="Serine protease inhibitors"/>
    <property type="match status" value="3"/>
</dbReference>
<dbReference type="Pfam" id="PF03351">
    <property type="entry name" value="DOMON"/>
    <property type="match status" value="3"/>
</dbReference>
<dbReference type="SUPFAM" id="SSF49344">
    <property type="entry name" value="CBD9-like"/>
    <property type="match status" value="1"/>
</dbReference>
<feature type="compositionally biased region" description="Basic and acidic residues" evidence="3">
    <location>
        <begin position="1497"/>
        <end position="1507"/>
    </location>
</feature>
<evidence type="ECO:0000256" key="3">
    <source>
        <dbReference type="SAM" id="MobiDB-lite"/>
    </source>
</evidence>
<feature type="compositionally biased region" description="Polar residues" evidence="3">
    <location>
        <begin position="1457"/>
        <end position="1478"/>
    </location>
</feature>
<feature type="domain" description="DOMON" evidence="7">
    <location>
        <begin position="799"/>
        <end position="918"/>
    </location>
</feature>
<keyword evidence="4" id="KW-0472">Membrane</keyword>
<feature type="domain" description="DOMON" evidence="7">
    <location>
        <begin position="959"/>
        <end position="1083"/>
    </location>
</feature>
<dbReference type="PROSITE" id="PS50836">
    <property type="entry name" value="DOMON"/>
    <property type="match status" value="4"/>
</dbReference>
<dbReference type="PROSITE" id="PS01186">
    <property type="entry name" value="EGF_2"/>
    <property type="match status" value="1"/>
</dbReference>
<keyword evidence="4" id="KW-0812">Transmembrane</keyword>
<keyword evidence="1" id="KW-0646">Protease inhibitor</keyword>
<dbReference type="InterPro" id="IPR045266">
    <property type="entry name" value="DOH_DOMON"/>
</dbReference>
<dbReference type="InterPro" id="IPR005018">
    <property type="entry name" value="DOMON_domain"/>
</dbReference>
<protein>
    <submittedName>
        <fullName evidence="9">EGF-like domain-containing protein</fullName>
    </submittedName>
</protein>
<organism evidence="8 9">
    <name type="scientific">Parastrongyloides trichosuri</name>
    <name type="common">Possum-specific nematode worm</name>
    <dbReference type="NCBI Taxonomy" id="131310"/>
    <lineage>
        <taxon>Eukaryota</taxon>
        <taxon>Metazoa</taxon>
        <taxon>Ecdysozoa</taxon>
        <taxon>Nematoda</taxon>
        <taxon>Chromadorea</taxon>
        <taxon>Rhabditida</taxon>
        <taxon>Tylenchina</taxon>
        <taxon>Panagrolaimomorpha</taxon>
        <taxon>Strongyloidoidea</taxon>
        <taxon>Strongyloididae</taxon>
        <taxon>Parastrongyloides</taxon>
    </lineage>
</organism>
<dbReference type="WBParaSite" id="PTRK_0000958700.1">
    <property type="protein sequence ID" value="PTRK_0000958700.1"/>
    <property type="gene ID" value="PTRK_0000958700"/>
</dbReference>
<dbReference type="STRING" id="131310.A0A0N4ZM26"/>
<dbReference type="SMART" id="SM00664">
    <property type="entry name" value="DoH"/>
    <property type="match status" value="3"/>
</dbReference>
<keyword evidence="1" id="KW-0722">Serine protease inhibitor</keyword>
<dbReference type="CDD" id="cd00054">
    <property type="entry name" value="EGF_CA"/>
    <property type="match status" value="1"/>
</dbReference>
<feature type="disulfide bond" evidence="2">
    <location>
        <begin position="190"/>
        <end position="199"/>
    </location>
</feature>
<comment type="caution">
    <text evidence="2">Lacks conserved residue(s) required for the propagation of feature annotation.</text>
</comment>
<dbReference type="InterPro" id="IPR000742">
    <property type="entry name" value="EGF"/>
</dbReference>
<keyword evidence="5" id="KW-0732">Signal</keyword>
<evidence type="ECO:0000256" key="5">
    <source>
        <dbReference type="SAM" id="SignalP"/>
    </source>
</evidence>
<keyword evidence="2" id="KW-0245">EGF-like domain</keyword>
<dbReference type="PANTHER" id="PTHR46901:SF3">
    <property type="entry name" value="EGF-LIKE DOMAIN-CONTAINING PROTEIN"/>
    <property type="match status" value="1"/>
</dbReference>
<dbReference type="SMART" id="SM00181">
    <property type="entry name" value="EGF"/>
    <property type="match status" value="3"/>
</dbReference>
<proteinExistence type="predicted"/>
<feature type="region of interest" description="Disordered" evidence="3">
    <location>
        <begin position="1455"/>
        <end position="1523"/>
    </location>
</feature>
<evidence type="ECO:0000259" key="7">
    <source>
        <dbReference type="PROSITE" id="PS50836"/>
    </source>
</evidence>
<feature type="domain" description="EGF-like" evidence="6">
    <location>
        <begin position="166"/>
        <end position="200"/>
    </location>
</feature>